<dbReference type="AlphaFoldDB" id="A0A1X2EQW4"/>
<evidence type="ECO:0000256" key="1">
    <source>
        <dbReference type="SAM" id="SignalP"/>
    </source>
</evidence>
<reference evidence="2 3" key="1">
    <citation type="submission" date="2016-01" db="EMBL/GenBank/DDBJ databases">
        <title>The new phylogeny of the genus Mycobacterium.</title>
        <authorList>
            <person name="Tarcisio F."/>
            <person name="Conor M."/>
            <person name="Antonella G."/>
            <person name="Elisabetta G."/>
            <person name="Giulia F.S."/>
            <person name="Sara T."/>
            <person name="Anna F."/>
            <person name="Clotilde B."/>
            <person name="Roberto B."/>
            <person name="Veronica D.S."/>
            <person name="Fabio R."/>
            <person name="Monica P."/>
            <person name="Olivier J."/>
            <person name="Enrico T."/>
            <person name="Nicola S."/>
        </authorList>
    </citation>
    <scope>NUCLEOTIDE SEQUENCE [LARGE SCALE GENOMIC DNA]</scope>
    <source>
        <strain evidence="2 3">DSM 44166</strain>
    </source>
</reference>
<organism evidence="2 3">
    <name type="scientific">Mycobacterium szulgai</name>
    <dbReference type="NCBI Taxonomy" id="1787"/>
    <lineage>
        <taxon>Bacteria</taxon>
        <taxon>Bacillati</taxon>
        <taxon>Actinomycetota</taxon>
        <taxon>Actinomycetes</taxon>
        <taxon>Mycobacteriales</taxon>
        <taxon>Mycobacteriaceae</taxon>
        <taxon>Mycobacterium</taxon>
    </lineage>
</organism>
<evidence type="ECO:0000313" key="2">
    <source>
        <dbReference type="EMBL" id="ORX08602.1"/>
    </source>
</evidence>
<proteinExistence type="predicted"/>
<feature type="signal peptide" evidence="1">
    <location>
        <begin position="1"/>
        <end position="31"/>
    </location>
</feature>
<feature type="chain" id="PRO_5013298633" evidence="1">
    <location>
        <begin position="32"/>
        <end position="132"/>
    </location>
</feature>
<keyword evidence="3" id="KW-1185">Reference proteome</keyword>
<dbReference type="Proteomes" id="UP000193317">
    <property type="component" value="Unassembled WGS sequence"/>
</dbReference>
<evidence type="ECO:0000313" key="3">
    <source>
        <dbReference type="Proteomes" id="UP000193317"/>
    </source>
</evidence>
<keyword evidence="1" id="KW-0732">Signal</keyword>
<protein>
    <submittedName>
        <fullName evidence="2">Uncharacterized protein</fullName>
    </submittedName>
</protein>
<name>A0A1X2EQW4_MYCSZ</name>
<dbReference type="EMBL" id="LQPW01000050">
    <property type="protein sequence ID" value="ORX08602.1"/>
    <property type="molecule type" value="Genomic_DNA"/>
</dbReference>
<comment type="caution">
    <text evidence="2">The sequence shown here is derived from an EMBL/GenBank/DDBJ whole genome shotgun (WGS) entry which is preliminary data.</text>
</comment>
<gene>
    <name evidence="2" type="ORF">AWC27_25555</name>
</gene>
<sequence>MYGNVPSMKVTAMIVAVLITSTLVAANPAQAEVTAQSLASQLFPLQPPPIPGSDAKGEVQELLRQINELDDNWDSFSPAERNRRIAGLQQQVTVVQRDAATLPPDQQPEVEGMLSVAALRLANILRKQLSSR</sequence>
<accession>A0A1X2EQW4</accession>